<evidence type="ECO:0000313" key="2">
    <source>
        <dbReference type="EMBL" id="MCJ8211849.1"/>
    </source>
</evidence>
<proteinExistence type="predicted"/>
<sequence length="323" mass="35928">MKQLYSCFLKERLALIPALLFILVSSRVNAQTESDALMIPKNYLCVDAMYSYSSWDHYWEGTFKRNNLNLGTVSTNMYGLMLNYGITNNLNIIAGAPYVTTHASAGTLAGMKGVQDLTATIKWRALTFRSGNNRISAFAIGSGVLPLTNYVSDFLPMSIGLHARSVMLRGMIDYQFKHFFVTGSGMYNLRDNITIDRDAYYTTTMVYSNQVDMPNVRSFNARLGYRSSAFIAEAMIENNTTLGGFDIRKNDMPFPSNKMNATAAGVNFKYSLKSGFEFMVGGSRVLAGRNVGQSNMIHGGVNYLFSLKGKNNKQSQSKPQQKS</sequence>
<keyword evidence="1" id="KW-0732">Signal</keyword>
<feature type="signal peptide" evidence="1">
    <location>
        <begin position="1"/>
        <end position="30"/>
    </location>
</feature>
<name>A0A9X1XBR5_9SPHI</name>
<comment type="caution">
    <text evidence="2">The sequence shown here is derived from an EMBL/GenBank/DDBJ whole genome shotgun (WGS) entry which is preliminary data.</text>
</comment>
<keyword evidence="3" id="KW-1185">Reference proteome</keyword>
<dbReference type="RefSeq" id="WP_245132836.1">
    <property type="nucleotide sequence ID" value="NZ_JALJEJ010000013.1"/>
</dbReference>
<feature type="chain" id="PRO_5040924219" evidence="1">
    <location>
        <begin position="31"/>
        <end position="323"/>
    </location>
</feature>
<dbReference type="AlphaFoldDB" id="A0A9X1XBR5"/>
<dbReference type="EMBL" id="JALJEJ010000013">
    <property type="protein sequence ID" value="MCJ8211849.1"/>
    <property type="molecule type" value="Genomic_DNA"/>
</dbReference>
<gene>
    <name evidence="2" type="ORF">MUY27_19170</name>
</gene>
<evidence type="ECO:0000256" key="1">
    <source>
        <dbReference type="SAM" id="SignalP"/>
    </source>
</evidence>
<dbReference type="Proteomes" id="UP001139450">
    <property type="component" value="Unassembled WGS sequence"/>
</dbReference>
<protein>
    <submittedName>
        <fullName evidence="2">Transporter</fullName>
    </submittedName>
</protein>
<organism evidence="2 3">
    <name type="scientific">Mucilaginibacter straminoryzae</name>
    <dbReference type="NCBI Taxonomy" id="2932774"/>
    <lineage>
        <taxon>Bacteria</taxon>
        <taxon>Pseudomonadati</taxon>
        <taxon>Bacteroidota</taxon>
        <taxon>Sphingobacteriia</taxon>
        <taxon>Sphingobacteriales</taxon>
        <taxon>Sphingobacteriaceae</taxon>
        <taxon>Mucilaginibacter</taxon>
    </lineage>
</organism>
<accession>A0A9X1XBR5</accession>
<reference evidence="2" key="1">
    <citation type="submission" date="2022-04" db="EMBL/GenBank/DDBJ databases">
        <title>Mucilaginibacter sp. RS28 isolated from freshwater.</title>
        <authorList>
            <person name="Ko S.-R."/>
        </authorList>
    </citation>
    <scope>NUCLEOTIDE SEQUENCE</scope>
    <source>
        <strain evidence="2">RS28</strain>
    </source>
</reference>
<evidence type="ECO:0000313" key="3">
    <source>
        <dbReference type="Proteomes" id="UP001139450"/>
    </source>
</evidence>